<dbReference type="AlphaFoldDB" id="A0A0F9UVQ0"/>
<dbReference type="PRINTS" id="PR00081">
    <property type="entry name" value="GDHRDH"/>
</dbReference>
<gene>
    <name evidence="2" type="ORF">LCGC14_0483420</name>
</gene>
<dbReference type="EMBL" id="LAZR01000530">
    <property type="protein sequence ID" value="KKN65241.1"/>
    <property type="molecule type" value="Genomic_DNA"/>
</dbReference>
<dbReference type="InterPro" id="IPR020904">
    <property type="entry name" value="Sc_DH/Rdtase_CS"/>
</dbReference>
<dbReference type="InterPro" id="IPR002347">
    <property type="entry name" value="SDR_fam"/>
</dbReference>
<evidence type="ECO:0008006" key="3">
    <source>
        <dbReference type="Google" id="ProtNLM"/>
    </source>
</evidence>
<dbReference type="Gene3D" id="3.40.50.720">
    <property type="entry name" value="NAD(P)-binding Rossmann-like Domain"/>
    <property type="match status" value="1"/>
</dbReference>
<dbReference type="InterPro" id="IPR036291">
    <property type="entry name" value="NAD(P)-bd_dom_sf"/>
</dbReference>
<organism evidence="2">
    <name type="scientific">marine sediment metagenome</name>
    <dbReference type="NCBI Taxonomy" id="412755"/>
    <lineage>
        <taxon>unclassified sequences</taxon>
        <taxon>metagenomes</taxon>
        <taxon>ecological metagenomes</taxon>
    </lineage>
</organism>
<evidence type="ECO:0000313" key="2">
    <source>
        <dbReference type="EMBL" id="KKN65241.1"/>
    </source>
</evidence>
<comment type="similarity">
    <text evidence="1">Belongs to the short-chain dehydrogenases/reductases (SDR) family.</text>
</comment>
<dbReference type="SUPFAM" id="SSF51735">
    <property type="entry name" value="NAD(P)-binding Rossmann-fold domains"/>
    <property type="match status" value="1"/>
</dbReference>
<proteinExistence type="inferred from homology"/>
<dbReference type="GO" id="GO:0016616">
    <property type="term" value="F:oxidoreductase activity, acting on the CH-OH group of donors, NAD or NADP as acceptor"/>
    <property type="evidence" value="ECO:0007669"/>
    <property type="project" value="TreeGrafter"/>
</dbReference>
<protein>
    <recommendedName>
        <fullName evidence="3">Short-chain dehydrogenase/reductase SDR</fullName>
    </recommendedName>
</protein>
<dbReference type="CDD" id="cd05233">
    <property type="entry name" value="SDR_c"/>
    <property type="match status" value="1"/>
</dbReference>
<dbReference type="PROSITE" id="PS00061">
    <property type="entry name" value="ADH_SHORT"/>
    <property type="match status" value="1"/>
</dbReference>
<evidence type="ECO:0000256" key="1">
    <source>
        <dbReference type="ARBA" id="ARBA00006484"/>
    </source>
</evidence>
<dbReference type="PRINTS" id="PR00080">
    <property type="entry name" value="SDRFAMILY"/>
</dbReference>
<reference evidence="2" key="1">
    <citation type="journal article" date="2015" name="Nature">
        <title>Complex archaea that bridge the gap between prokaryotes and eukaryotes.</title>
        <authorList>
            <person name="Spang A."/>
            <person name="Saw J.H."/>
            <person name="Jorgensen S.L."/>
            <person name="Zaremba-Niedzwiedzka K."/>
            <person name="Martijn J."/>
            <person name="Lind A.E."/>
            <person name="van Eijk R."/>
            <person name="Schleper C."/>
            <person name="Guy L."/>
            <person name="Ettema T.J."/>
        </authorList>
    </citation>
    <scope>NUCLEOTIDE SEQUENCE</scope>
</reference>
<sequence>MTDSLVVITGAAGALGRGVAQAFIEAGHQVVLVDRDAAALRAVYPGDKAGQYLVTVDLTSREATQRTLNDCLARHGSPAVLCNIAGGFAMGDAVHEAGEEVWQQMLDMNVNTLLNACCAVVPRMITAGRGKVINVAAAGAASGKAALGPYCVSKNAVARITESMALELRDKGINVNAVAPSVIDTPSNRAGMPDADPALWVSPEQLANVLLFLASEQASAVHGAVIPVVGRS</sequence>
<name>A0A0F9UVQ0_9ZZZZ</name>
<accession>A0A0F9UVQ0</accession>
<dbReference type="Pfam" id="PF00106">
    <property type="entry name" value="adh_short"/>
    <property type="match status" value="1"/>
</dbReference>
<dbReference type="PANTHER" id="PTHR42760">
    <property type="entry name" value="SHORT-CHAIN DEHYDROGENASES/REDUCTASES FAMILY MEMBER"/>
    <property type="match status" value="1"/>
</dbReference>
<comment type="caution">
    <text evidence="2">The sequence shown here is derived from an EMBL/GenBank/DDBJ whole genome shotgun (WGS) entry which is preliminary data.</text>
</comment>